<feature type="transmembrane region" description="Helical" evidence="2">
    <location>
        <begin position="184"/>
        <end position="204"/>
    </location>
</feature>
<evidence type="ECO:0000313" key="3">
    <source>
        <dbReference type="EMBL" id="OZG52665.1"/>
    </source>
</evidence>
<keyword evidence="4" id="KW-1185">Reference proteome</keyword>
<dbReference type="PROSITE" id="PS51257">
    <property type="entry name" value="PROKAR_LIPOPROTEIN"/>
    <property type="match status" value="1"/>
</dbReference>
<accession>A0A261F0Q8</accession>
<feature type="compositionally biased region" description="Polar residues" evidence="1">
    <location>
        <begin position="332"/>
        <end position="344"/>
    </location>
</feature>
<dbReference type="Proteomes" id="UP000216725">
    <property type="component" value="Unassembled WGS sequence"/>
</dbReference>
<organism evidence="3 4">
    <name type="scientific">Pseudoscardovia radai</name>
    <dbReference type="NCBI Taxonomy" id="987066"/>
    <lineage>
        <taxon>Bacteria</taxon>
        <taxon>Bacillati</taxon>
        <taxon>Actinomycetota</taxon>
        <taxon>Actinomycetes</taxon>
        <taxon>Bifidobacteriales</taxon>
        <taxon>Bifidobacteriaceae</taxon>
        <taxon>Pseudoscardovia</taxon>
    </lineage>
</organism>
<proteinExistence type="predicted"/>
<feature type="compositionally biased region" description="Polar residues" evidence="1">
    <location>
        <begin position="259"/>
        <end position="309"/>
    </location>
</feature>
<feature type="compositionally biased region" description="Low complexity" evidence="1">
    <location>
        <begin position="345"/>
        <end position="361"/>
    </location>
</feature>
<reference evidence="3 4" key="1">
    <citation type="journal article" date="2017" name="BMC Genomics">
        <title>Comparative genomic and phylogenomic analyses of the Bifidobacteriaceae family.</title>
        <authorList>
            <person name="Lugli G.A."/>
            <person name="Milani C."/>
            <person name="Turroni F."/>
            <person name="Duranti S."/>
            <person name="Mancabelli L."/>
            <person name="Mangifesta M."/>
            <person name="Ferrario C."/>
            <person name="Modesto M."/>
            <person name="Mattarelli P."/>
            <person name="Jiri K."/>
            <person name="van Sinderen D."/>
            <person name="Ventura M."/>
        </authorList>
    </citation>
    <scope>NUCLEOTIDE SEQUENCE [LARGE SCALE GENOMIC DNA]</scope>
    <source>
        <strain evidence="3 4">DSM 24742</strain>
    </source>
</reference>
<name>A0A261F0Q8_9BIFI</name>
<feature type="compositionally biased region" description="Low complexity" evidence="1">
    <location>
        <begin position="229"/>
        <end position="253"/>
    </location>
</feature>
<gene>
    <name evidence="3" type="ORF">PSRA_0397</name>
</gene>
<keyword evidence="2" id="KW-0472">Membrane</keyword>
<dbReference type="AlphaFoldDB" id="A0A261F0Q8"/>
<evidence type="ECO:0000256" key="1">
    <source>
        <dbReference type="SAM" id="MobiDB-lite"/>
    </source>
</evidence>
<dbReference type="RefSeq" id="WP_143516297.1">
    <property type="nucleotide sequence ID" value="NZ_MWWR01000003.1"/>
</dbReference>
<protein>
    <submittedName>
        <fullName evidence="3">Alpha-ketoglutarate decarboxylase</fullName>
    </submittedName>
</protein>
<comment type="caution">
    <text evidence="3">The sequence shown here is derived from an EMBL/GenBank/DDBJ whole genome shotgun (WGS) entry which is preliminary data.</text>
</comment>
<evidence type="ECO:0000313" key="4">
    <source>
        <dbReference type="Proteomes" id="UP000216725"/>
    </source>
</evidence>
<feature type="region of interest" description="Disordered" evidence="1">
    <location>
        <begin position="229"/>
        <end position="389"/>
    </location>
</feature>
<keyword evidence="2" id="KW-0812">Transmembrane</keyword>
<dbReference type="EMBL" id="MWWR01000003">
    <property type="protein sequence ID" value="OZG52665.1"/>
    <property type="molecule type" value="Genomic_DNA"/>
</dbReference>
<feature type="compositionally biased region" description="Low complexity" evidence="1">
    <location>
        <begin position="310"/>
        <end position="331"/>
    </location>
</feature>
<sequence>MSRTGVRRLAGSRTHRVVALVVALAASLLLMLGGCSSGSSTSVDKFEKAAKDEGLTLLSSEYSFTSSDCASAMSSIMDSMSSSDITSCSAAYSSDVTVMYIGLSGSKASEFSSSLDSEIKKSPDEATKINGGYQVSQSGENAVIYVSGDALFVGYGSSDSDLDTANKIANAAGFGKSSMPVTTIVIIAVVAVLLVAAIVVVVVVTKRRSAQAAQAPMYPMGQPQLGPDGMPMAMPYGAPGAPQQPNGQFAAQPYAPLDPNQQFAQPAPDQGQQFGQPALAPNQQFGQPAQGQTDPFGQQNGQNYGAQSAQGYGTQDYGQQNGQNYGAQNYGSQDYGSQDYGQNASPSQGYGQPQQPYDGSQNVVNANPYGSSDQYGSQNPYGGQFPNQQ</sequence>
<evidence type="ECO:0000256" key="2">
    <source>
        <dbReference type="SAM" id="Phobius"/>
    </source>
</evidence>
<keyword evidence="2" id="KW-1133">Transmembrane helix</keyword>
<feature type="compositionally biased region" description="Polar residues" evidence="1">
    <location>
        <begin position="362"/>
        <end position="389"/>
    </location>
</feature>